<dbReference type="InParanoid" id="K2QZ79"/>
<evidence type="ECO:0000313" key="1">
    <source>
        <dbReference type="EMBL" id="EKG15296.1"/>
    </source>
</evidence>
<dbReference type="EMBL" id="AHHD01000309">
    <property type="protein sequence ID" value="EKG15296.1"/>
    <property type="molecule type" value="Genomic_DNA"/>
</dbReference>
<name>K2QZ79_MACPH</name>
<dbReference type="AlphaFoldDB" id="K2QZ79"/>
<organism evidence="1 2">
    <name type="scientific">Macrophomina phaseolina (strain MS6)</name>
    <name type="common">Charcoal rot fungus</name>
    <dbReference type="NCBI Taxonomy" id="1126212"/>
    <lineage>
        <taxon>Eukaryota</taxon>
        <taxon>Fungi</taxon>
        <taxon>Dikarya</taxon>
        <taxon>Ascomycota</taxon>
        <taxon>Pezizomycotina</taxon>
        <taxon>Dothideomycetes</taxon>
        <taxon>Dothideomycetes incertae sedis</taxon>
        <taxon>Botryosphaeriales</taxon>
        <taxon>Botryosphaeriaceae</taxon>
        <taxon>Macrophomina</taxon>
    </lineage>
</organism>
<evidence type="ECO:0000313" key="2">
    <source>
        <dbReference type="Proteomes" id="UP000007129"/>
    </source>
</evidence>
<feature type="non-terminal residue" evidence="1">
    <location>
        <position position="1"/>
    </location>
</feature>
<gene>
    <name evidence="1" type="ORF">MPH_07507</name>
</gene>
<sequence length="16" mass="2151">KTLRYYAKRKKYYQKI</sequence>
<dbReference type="HOGENOM" id="CLU_3433903_0_0_1"/>
<proteinExistence type="predicted"/>
<dbReference type="VEuPathDB" id="FungiDB:MPH_07507"/>
<protein>
    <submittedName>
        <fullName evidence="1">Uncharacterized protein</fullName>
    </submittedName>
</protein>
<comment type="caution">
    <text evidence="1">The sequence shown here is derived from an EMBL/GenBank/DDBJ whole genome shotgun (WGS) entry which is preliminary data.</text>
</comment>
<dbReference type="Proteomes" id="UP000007129">
    <property type="component" value="Unassembled WGS sequence"/>
</dbReference>
<reference evidence="1 2" key="1">
    <citation type="journal article" date="2012" name="BMC Genomics">
        <title>Tools to kill: Genome of one of the most destructive plant pathogenic fungi Macrophomina phaseolina.</title>
        <authorList>
            <person name="Islam M.S."/>
            <person name="Haque M.S."/>
            <person name="Islam M.M."/>
            <person name="Emdad E.M."/>
            <person name="Halim A."/>
            <person name="Hossen Q.M.M."/>
            <person name="Hossain M.Z."/>
            <person name="Ahmed B."/>
            <person name="Rahim S."/>
            <person name="Rahman M.S."/>
            <person name="Alam M.M."/>
            <person name="Hou S."/>
            <person name="Wan X."/>
            <person name="Saito J.A."/>
            <person name="Alam M."/>
        </authorList>
    </citation>
    <scope>NUCLEOTIDE SEQUENCE [LARGE SCALE GENOMIC DNA]</scope>
    <source>
        <strain evidence="1 2">MS6</strain>
    </source>
</reference>
<accession>K2QZ79</accession>